<evidence type="ECO:0000313" key="1">
    <source>
        <dbReference type="EMBL" id="WEX83512.1"/>
    </source>
</evidence>
<dbReference type="Proteomes" id="UP001235547">
    <property type="component" value="Chromosome 1"/>
</dbReference>
<name>A0ABY8CZF0_9HYPH</name>
<accession>A0ABY8CZF0</accession>
<dbReference type="EMBL" id="CP120371">
    <property type="protein sequence ID" value="WEX83512.1"/>
    <property type="molecule type" value="Genomic_DNA"/>
</dbReference>
<dbReference type="RefSeq" id="WP_280734337.1">
    <property type="nucleotide sequence ID" value="NZ_CP120368.1"/>
</dbReference>
<proteinExistence type="predicted"/>
<keyword evidence="2" id="KW-1185">Reference proteome</keyword>
<protein>
    <submittedName>
        <fullName evidence="1">Uncharacterized protein</fullName>
    </submittedName>
</protein>
<reference evidence="1 2" key="1">
    <citation type="submission" date="2023-03" db="EMBL/GenBank/DDBJ databases">
        <authorList>
            <person name="Kaur S."/>
            <person name="Espinosa-Saiz D."/>
            <person name="Velazquez E."/>
            <person name="Menendez E."/>
            <person name="diCenzo G.C."/>
        </authorList>
    </citation>
    <scope>NUCLEOTIDE SEQUENCE [LARGE SCALE GENOMIC DNA]</scope>
    <source>
        <strain evidence="1 2">LMG 27395</strain>
    </source>
</reference>
<sequence>MKHTDIGKLDRTHAKHVWDVAEYCRRNGIHKAEEKRLIKVLGKYASTHELQMNIVRPQTRTR</sequence>
<organism evidence="1 2">
    <name type="scientific">Sinorhizobium numidicum</name>
    <dbReference type="NCBI Taxonomy" id="680248"/>
    <lineage>
        <taxon>Bacteria</taxon>
        <taxon>Pseudomonadati</taxon>
        <taxon>Pseudomonadota</taxon>
        <taxon>Alphaproteobacteria</taxon>
        <taxon>Hyphomicrobiales</taxon>
        <taxon>Rhizobiaceae</taxon>
        <taxon>Sinorhizobium/Ensifer group</taxon>
        <taxon>Sinorhizobium</taxon>
    </lineage>
</organism>
<gene>
    <name evidence="1" type="ORF">PYH38_002292</name>
</gene>
<evidence type="ECO:0000313" key="2">
    <source>
        <dbReference type="Proteomes" id="UP001235547"/>
    </source>
</evidence>